<comment type="caution">
    <text evidence="2">The sequence shown here is derived from an EMBL/GenBank/DDBJ whole genome shotgun (WGS) entry which is preliminary data.</text>
</comment>
<keyword evidence="3" id="KW-1185">Reference proteome</keyword>
<dbReference type="PROSITE" id="PS51087">
    <property type="entry name" value="APAG"/>
    <property type="match status" value="1"/>
</dbReference>
<dbReference type="Gene3D" id="2.60.40.1470">
    <property type="entry name" value="ApaG domain"/>
    <property type="match status" value="1"/>
</dbReference>
<dbReference type="AlphaFoldDB" id="A0AAW8R4J1"/>
<dbReference type="RefSeq" id="WP_311363098.1">
    <property type="nucleotide sequence ID" value="NZ_JAVRIE010000010.1"/>
</dbReference>
<accession>A0AAW8R4J1</accession>
<dbReference type="PANTHER" id="PTHR47191:SF2">
    <property type="entry name" value="OS05G0170800 PROTEIN"/>
    <property type="match status" value="1"/>
</dbReference>
<dbReference type="PANTHER" id="PTHR47191">
    <property type="entry name" value="OS05G0170800 PROTEIN"/>
    <property type="match status" value="1"/>
</dbReference>
<proteinExistence type="predicted"/>
<dbReference type="SUPFAM" id="SSF110069">
    <property type="entry name" value="ApaG-like"/>
    <property type="match status" value="1"/>
</dbReference>
<protein>
    <submittedName>
        <fullName evidence="2">Co2+/Mg2+ efflux protein ApaG</fullName>
    </submittedName>
</protein>
<dbReference type="InterPro" id="IPR007474">
    <property type="entry name" value="ApaG_domain"/>
</dbReference>
<dbReference type="Pfam" id="PF04379">
    <property type="entry name" value="DUF525"/>
    <property type="match status" value="1"/>
</dbReference>
<evidence type="ECO:0000313" key="3">
    <source>
        <dbReference type="Proteomes" id="UP001249020"/>
    </source>
</evidence>
<evidence type="ECO:0000313" key="2">
    <source>
        <dbReference type="EMBL" id="MDT0584328.1"/>
    </source>
</evidence>
<feature type="domain" description="ApaG" evidence="1">
    <location>
        <begin position="1"/>
        <end position="126"/>
    </location>
</feature>
<reference evidence="2 3" key="1">
    <citation type="submission" date="2023-09" db="EMBL/GenBank/DDBJ databases">
        <authorList>
            <person name="Rey-Velasco X."/>
        </authorList>
    </citation>
    <scope>NUCLEOTIDE SEQUENCE [LARGE SCALE GENOMIC DNA]</scope>
    <source>
        <strain evidence="2 3">W409</strain>
    </source>
</reference>
<dbReference type="NCBIfam" id="NF003967">
    <property type="entry name" value="PRK05461.1"/>
    <property type="match status" value="1"/>
</dbReference>
<dbReference type="EMBL" id="JAVRIE010000010">
    <property type="protein sequence ID" value="MDT0584328.1"/>
    <property type="molecule type" value="Genomic_DNA"/>
</dbReference>
<organism evidence="2 3">
    <name type="scientific">Brumicola blandensis</name>
    <dbReference type="NCBI Taxonomy" id="3075611"/>
    <lineage>
        <taxon>Bacteria</taxon>
        <taxon>Pseudomonadati</taxon>
        <taxon>Pseudomonadota</taxon>
        <taxon>Gammaproteobacteria</taxon>
        <taxon>Alteromonadales</taxon>
        <taxon>Alteromonadaceae</taxon>
        <taxon>Brumicola</taxon>
    </lineage>
</organism>
<evidence type="ECO:0000259" key="1">
    <source>
        <dbReference type="PROSITE" id="PS51087"/>
    </source>
</evidence>
<dbReference type="Proteomes" id="UP001249020">
    <property type="component" value="Unassembled WGS sequence"/>
</dbReference>
<dbReference type="InterPro" id="IPR050718">
    <property type="entry name" value="ApaG-like"/>
</dbReference>
<gene>
    <name evidence="2" type="primary">apaG</name>
    <name evidence="2" type="ORF">RM544_17395</name>
</gene>
<sequence>MTTQSLLSINTKTKYIGRQHNADQESVFVFSYTVSITNNSSQDAQLLNRYWLITNGDGEKVEVKGPGVVGEQPIIKPNESFEYTSASMLKTEVGTMEGYYEFELPNGELYREPIPVFSLSTPNSLH</sequence>
<name>A0AAW8R4J1_9ALTE</name>
<dbReference type="InterPro" id="IPR036767">
    <property type="entry name" value="ApaG_sf"/>
</dbReference>